<evidence type="ECO:0008006" key="5">
    <source>
        <dbReference type="Google" id="ProtNLM"/>
    </source>
</evidence>
<dbReference type="EMBL" id="FNWJ01000001">
    <property type="protein sequence ID" value="SEH10680.1"/>
    <property type="molecule type" value="Genomic_DNA"/>
</dbReference>
<keyword evidence="2" id="KW-0812">Transmembrane</keyword>
<keyword evidence="2" id="KW-0472">Membrane</keyword>
<keyword evidence="2" id="KW-1133">Transmembrane helix</keyword>
<dbReference type="AlphaFoldDB" id="A0A1H6FKD6"/>
<protein>
    <recommendedName>
        <fullName evidence="5">Cupredoxin-like domain-containing protein</fullName>
    </recommendedName>
</protein>
<reference evidence="4" key="1">
    <citation type="submission" date="2016-10" db="EMBL/GenBank/DDBJ databases">
        <authorList>
            <person name="Varghese N."/>
            <person name="Submissions S."/>
        </authorList>
    </citation>
    <scope>NUCLEOTIDE SEQUENCE [LARGE SCALE GENOMIC DNA]</scope>
    <source>
        <strain evidence="4">ATCC 35263</strain>
    </source>
</reference>
<dbReference type="OrthoDB" id="6717945at2"/>
<keyword evidence="4" id="KW-1185">Reference proteome</keyword>
<feature type="compositionally biased region" description="Low complexity" evidence="1">
    <location>
        <begin position="34"/>
        <end position="44"/>
    </location>
</feature>
<feature type="transmembrane region" description="Helical" evidence="2">
    <location>
        <begin position="6"/>
        <end position="25"/>
    </location>
</feature>
<gene>
    <name evidence="3" type="ORF">SAMN02745716_0514</name>
</gene>
<organism evidence="3 4">
    <name type="scientific">Thermoleophilum album</name>
    <dbReference type="NCBI Taxonomy" id="29539"/>
    <lineage>
        <taxon>Bacteria</taxon>
        <taxon>Bacillati</taxon>
        <taxon>Actinomycetota</taxon>
        <taxon>Thermoleophilia</taxon>
        <taxon>Thermoleophilales</taxon>
        <taxon>Thermoleophilaceae</taxon>
        <taxon>Thermoleophilum</taxon>
    </lineage>
</organism>
<dbReference type="Gene3D" id="2.60.40.420">
    <property type="entry name" value="Cupredoxins - blue copper proteins"/>
    <property type="match status" value="1"/>
</dbReference>
<accession>A0A1H6FKD6</accession>
<evidence type="ECO:0000256" key="2">
    <source>
        <dbReference type="SAM" id="Phobius"/>
    </source>
</evidence>
<dbReference type="SUPFAM" id="SSF49503">
    <property type="entry name" value="Cupredoxins"/>
    <property type="match status" value="1"/>
</dbReference>
<sequence>MLDRNARLLVVIAGVVVVVVGYLVLRPGGDGQRSSSTTTASKTALSRAPAATSEARAGEPRSGTAAPRPAGRSLAAPRRFLLTLRDHAVVAGPRRIEVSKGDQVLIEVRSDQPEKLHLHGFDLERDAAPGEPAVFRFEASIEGSFELESHTTDQRLARLEVRPR</sequence>
<dbReference type="STRING" id="29539.SAMN02745716_0514"/>
<dbReference type="RefSeq" id="WP_093115941.1">
    <property type="nucleotide sequence ID" value="NZ_FNWJ01000001.1"/>
</dbReference>
<evidence type="ECO:0000313" key="4">
    <source>
        <dbReference type="Proteomes" id="UP000222056"/>
    </source>
</evidence>
<name>A0A1H6FKD6_THEAL</name>
<feature type="region of interest" description="Disordered" evidence="1">
    <location>
        <begin position="29"/>
        <end position="72"/>
    </location>
</feature>
<evidence type="ECO:0000313" key="3">
    <source>
        <dbReference type="EMBL" id="SEH10680.1"/>
    </source>
</evidence>
<evidence type="ECO:0000256" key="1">
    <source>
        <dbReference type="SAM" id="MobiDB-lite"/>
    </source>
</evidence>
<dbReference type="InterPro" id="IPR008972">
    <property type="entry name" value="Cupredoxin"/>
</dbReference>
<dbReference type="Proteomes" id="UP000222056">
    <property type="component" value="Unassembled WGS sequence"/>
</dbReference>
<proteinExistence type="predicted"/>